<keyword evidence="3" id="KW-1185">Reference proteome</keyword>
<keyword evidence="1" id="KW-0812">Transmembrane</keyword>
<evidence type="ECO:0000313" key="3">
    <source>
        <dbReference type="Proteomes" id="UP001162131"/>
    </source>
</evidence>
<gene>
    <name evidence="2" type="ORF">BSTOLATCC_MIC36678</name>
</gene>
<proteinExistence type="predicted"/>
<evidence type="ECO:0000313" key="2">
    <source>
        <dbReference type="EMBL" id="CAG9324827.1"/>
    </source>
</evidence>
<dbReference type="Proteomes" id="UP001162131">
    <property type="component" value="Unassembled WGS sequence"/>
</dbReference>
<accession>A0AAU9JID9</accession>
<evidence type="ECO:0000256" key="1">
    <source>
        <dbReference type="SAM" id="Phobius"/>
    </source>
</evidence>
<sequence>MVRCASENQEKFKTGFYFEMLNYLVSTVSALITIFLLLLSFWNWKGWLWICLIALALLFLGFCYCKVRSYIKALSASNIDSPERYYEKICRWCIWMNSMKRWGSESGVTWWLF</sequence>
<feature type="transmembrane region" description="Helical" evidence="1">
    <location>
        <begin position="21"/>
        <end position="41"/>
    </location>
</feature>
<name>A0AAU9JID9_9CILI</name>
<organism evidence="2 3">
    <name type="scientific">Blepharisma stoltei</name>
    <dbReference type="NCBI Taxonomy" id="1481888"/>
    <lineage>
        <taxon>Eukaryota</taxon>
        <taxon>Sar</taxon>
        <taxon>Alveolata</taxon>
        <taxon>Ciliophora</taxon>
        <taxon>Postciliodesmatophora</taxon>
        <taxon>Heterotrichea</taxon>
        <taxon>Heterotrichida</taxon>
        <taxon>Blepharismidae</taxon>
        <taxon>Blepharisma</taxon>
    </lineage>
</organism>
<dbReference type="EMBL" id="CAJZBQ010000036">
    <property type="protein sequence ID" value="CAG9324827.1"/>
    <property type="molecule type" value="Genomic_DNA"/>
</dbReference>
<protein>
    <submittedName>
        <fullName evidence="2">Uncharacterized protein</fullName>
    </submittedName>
</protein>
<feature type="transmembrane region" description="Helical" evidence="1">
    <location>
        <begin position="47"/>
        <end position="65"/>
    </location>
</feature>
<keyword evidence="1" id="KW-0472">Membrane</keyword>
<comment type="caution">
    <text evidence="2">The sequence shown here is derived from an EMBL/GenBank/DDBJ whole genome shotgun (WGS) entry which is preliminary data.</text>
</comment>
<keyword evidence="1" id="KW-1133">Transmembrane helix</keyword>
<reference evidence="2" key="1">
    <citation type="submission" date="2021-09" db="EMBL/GenBank/DDBJ databases">
        <authorList>
            <consortium name="AG Swart"/>
            <person name="Singh M."/>
            <person name="Singh A."/>
            <person name="Seah K."/>
            <person name="Emmerich C."/>
        </authorList>
    </citation>
    <scope>NUCLEOTIDE SEQUENCE</scope>
    <source>
        <strain evidence="2">ATCC30299</strain>
    </source>
</reference>
<dbReference type="AlphaFoldDB" id="A0AAU9JID9"/>